<reference evidence="10" key="1">
    <citation type="submission" date="2021-04" db="EMBL/GenBank/DDBJ databases">
        <title>Isolation and polyphasic classification of algal microorganism.</title>
        <authorList>
            <person name="Wang S."/>
        </authorList>
    </citation>
    <scope>NUCLEOTIDE SEQUENCE</scope>
    <source>
        <strain evidence="10">720a</strain>
    </source>
</reference>
<dbReference type="SMART" id="SM00382">
    <property type="entry name" value="AAA"/>
    <property type="match status" value="2"/>
</dbReference>
<dbReference type="AlphaFoldDB" id="A0A941I7P8"/>
<sequence>MINVSNLSLWFHEDNDKPIISNLSFQLDRGETMLLLGPSGSGKSTLTHCLNGIYPRELDGKMTGDVTIFGQSIHDAHPGTISKQVGVVFQDPESQFCMLTVEDEIAFGLENICTPPLEIARKIDEVLQMVDLIDDKHSVISSLSGGQKQKLALACVLALEPEILILDEPTANLDPQATQEFIKTIQTIKQKKSMGIIVIEHQLEGWVSFIDRSFILSKDGKCMYDGPLARIISDNKESVLEEGICLPKITKLVLTAAEQNKAAYISPPLTIKDTPSLVTYMDNSFLEKTIPAAHQADIILSASRVTQNKKQKRVLHQIDFDLYESSFVAIIGANGSGKTSLTKVLSGIEAPTHGDILLRQHPIRNWKEKLLRKEIGYVFQNPEHQFITDTVFDEIAYSLRLHPYSESYIEEKVHYTLVNCQLQGFEHRHPYSLSQGQKRRLSVATMIVDEQKILFLDEPTFGQDAASTLKLMQMLKERHAKGTSIIMVTHDMDIVDKYADRVLVLENGEIIRDQSPDQLWKDSDLRRWHLDYPTRIQLQQHLEVNQHDFAIKST</sequence>
<proteinExistence type="inferred from homology"/>
<dbReference type="GO" id="GO:0015087">
    <property type="term" value="F:cobalt ion transmembrane transporter activity"/>
    <property type="evidence" value="ECO:0007669"/>
    <property type="project" value="UniProtKB-ARBA"/>
</dbReference>
<evidence type="ECO:0000256" key="6">
    <source>
        <dbReference type="ARBA" id="ARBA00022840"/>
    </source>
</evidence>
<dbReference type="GO" id="GO:0005524">
    <property type="term" value="F:ATP binding"/>
    <property type="evidence" value="ECO:0007669"/>
    <property type="project" value="UniProtKB-KW"/>
</dbReference>
<dbReference type="InterPro" id="IPR027417">
    <property type="entry name" value="P-loop_NTPase"/>
</dbReference>
<dbReference type="Pfam" id="PF00005">
    <property type="entry name" value="ABC_tran"/>
    <property type="match status" value="2"/>
</dbReference>
<feature type="domain" description="ABC transporter" evidence="9">
    <location>
        <begin position="2"/>
        <end position="244"/>
    </location>
</feature>
<dbReference type="InterPro" id="IPR003439">
    <property type="entry name" value="ABC_transporter-like_ATP-bd"/>
</dbReference>
<keyword evidence="4" id="KW-1003">Cell membrane</keyword>
<evidence type="ECO:0000256" key="2">
    <source>
        <dbReference type="ARBA" id="ARBA00005417"/>
    </source>
</evidence>
<keyword evidence="6 10" id="KW-0067">ATP-binding</keyword>
<gene>
    <name evidence="10" type="ORF">KCX74_01680</name>
</gene>
<organism evidence="10 11">
    <name type="scientific">Virgibacillus salarius</name>
    <dbReference type="NCBI Taxonomy" id="447199"/>
    <lineage>
        <taxon>Bacteria</taxon>
        <taxon>Bacillati</taxon>
        <taxon>Bacillota</taxon>
        <taxon>Bacilli</taxon>
        <taxon>Bacillales</taxon>
        <taxon>Bacillaceae</taxon>
        <taxon>Virgibacillus</taxon>
    </lineage>
</organism>
<keyword evidence="3" id="KW-0813">Transport</keyword>
<dbReference type="InterPro" id="IPR003593">
    <property type="entry name" value="AAA+_ATPase"/>
</dbReference>
<evidence type="ECO:0000256" key="1">
    <source>
        <dbReference type="ARBA" id="ARBA00004202"/>
    </source>
</evidence>
<dbReference type="PROSITE" id="PS50893">
    <property type="entry name" value="ABC_TRANSPORTER_2"/>
    <property type="match status" value="2"/>
</dbReference>
<dbReference type="InterPro" id="IPR050095">
    <property type="entry name" value="ECF_ABC_transporter_ATP-bd"/>
</dbReference>
<evidence type="ECO:0000313" key="11">
    <source>
        <dbReference type="Proteomes" id="UP000675284"/>
    </source>
</evidence>
<comment type="similarity">
    <text evidence="2">Belongs to the ABC transporter superfamily.</text>
</comment>
<comment type="subcellular location">
    <subcellularLocation>
        <location evidence="1">Cell membrane</location>
        <topology evidence="1">Peripheral membrane protein</topology>
    </subcellularLocation>
</comment>
<evidence type="ECO:0000256" key="4">
    <source>
        <dbReference type="ARBA" id="ARBA00022475"/>
    </source>
</evidence>
<keyword evidence="11" id="KW-1185">Reference proteome</keyword>
<dbReference type="Gene3D" id="3.40.50.300">
    <property type="entry name" value="P-loop containing nucleotide triphosphate hydrolases"/>
    <property type="match status" value="2"/>
</dbReference>
<dbReference type="EMBL" id="JAGSOT010000003">
    <property type="protein sequence ID" value="MBR7794749.1"/>
    <property type="molecule type" value="Genomic_DNA"/>
</dbReference>
<dbReference type="GO" id="GO:0042626">
    <property type="term" value="F:ATPase-coupled transmembrane transporter activity"/>
    <property type="evidence" value="ECO:0007669"/>
    <property type="project" value="TreeGrafter"/>
</dbReference>
<evidence type="ECO:0000256" key="7">
    <source>
        <dbReference type="ARBA" id="ARBA00022967"/>
    </source>
</evidence>
<dbReference type="SUPFAM" id="SSF52540">
    <property type="entry name" value="P-loop containing nucleoside triphosphate hydrolases"/>
    <property type="match status" value="2"/>
</dbReference>
<keyword evidence="7" id="KW-1278">Translocase</keyword>
<dbReference type="InterPro" id="IPR015856">
    <property type="entry name" value="ABC_transpr_CbiO/EcfA_su"/>
</dbReference>
<evidence type="ECO:0000259" key="9">
    <source>
        <dbReference type="PROSITE" id="PS50893"/>
    </source>
</evidence>
<keyword evidence="8" id="KW-0472">Membrane</keyword>
<dbReference type="Proteomes" id="UP000675284">
    <property type="component" value="Unassembled WGS sequence"/>
</dbReference>
<dbReference type="RefSeq" id="WP_166529850.1">
    <property type="nucleotide sequence ID" value="NZ_JAGSOT010000003.1"/>
</dbReference>
<dbReference type="FunFam" id="3.40.50.300:FF:000224">
    <property type="entry name" value="Energy-coupling factor transporter ATP-binding protein EcfA"/>
    <property type="match status" value="1"/>
</dbReference>
<comment type="caution">
    <text evidence="10">The sequence shown here is derived from an EMBL/GenBank/DDBJ whole genome shotgun (WGS) entry which is preliminary data.</text>
</comment>
<keyword evidence="5" id="KW-0547">Nucleotide-binding</keyword>
<dbReference type="GO" id="GO:0043190">
    <property type="term" value="C:ATP-binding cassette (ABC) transporter complex"/>
    <property type="evidence" value="ECO:0007669"/>
    <property type="project" value="TreeGrafter"/>
</dbReference>
<evidence type="ECO:0000256" key="8">
    <source>
        <dbReference type="ARBA" id="ARBA00023136"/>
    </source>
</evidence>
<evidence type="ECO:0000313" key="10">
    <source>
        <dbReference type="EMBL" id="MBR7794749.1"/>
    </source>
</evidence>
<dbReference type="GO" id="GO:0016887">
    <property type="term" value="F:ATP hydrolysis activity"/>
    <property type="evidence" value="ECO:0007669"/>
    <property type="project" value="InterPro"/>
</dbReference>
<evidence type="ECO:0000256" key="5">
    <source>
        <dbReference type="ARBA" id="ARBA00022741"/>
    </source>
</evidence>
<dbReference type="PANTHER" id="PTHR43553">
    <property type="entry name" value="HEAVY METAL TRANSPORTER"/>
    <property type="match status" value="1"/>
</dbReference>
<feature type="domain" description="ABC transporter" evidence="9">
    <location>
        <begin position="300"/>
        <end position="532"/>
    </location>
</feature>
<evidence type="ECO:0000256" key="3">
    <source>
        <dbReference type="ARBA" id="ARBA00022448"/>
    </source>
</evidence>
<name>A0A941I7P8_9BACI</name>
<protein>
    <submittedName>
        <fullName evidence="10">Energy-coupling factor ABC transporter ATP-binding protein</fullName>
    </submittedName>
</protein>
<dbReference type="PANTHER" id="PTHR43553:SF19">
    <property type="entry name" value="HMP_THIAMINE IMPORT ATP-BINDING PROTEIN YKOD-RELATED"/>
    <property type="match status" value="1"/>
</dbReference>
<dbReference type="PROSITE" id="PS00211">
    <property type="entry name" value="ABC_TRANSPORTER_1"/>
    <property type="match status" value="2"/>
</dbReference>
<accession>A0A941I7P8</accession>
<dbReference type="InterPro" id="IPR017871">
    <property type="entry name" value="ABC_transporter-like_CS"/>
</dbReference>
<dbReference type="NCBIfam" id="NF010167">
    <property type="entry name" value="PRK13648.1"/>
    <property type="match status" value="2"/>
</dbReference>
<dbReference type="CDD" id="cd03225">
    <property type="entry name" value="ABC_cobalt_CbiO_domain1"/>
    <property type="match status" value="2"/>
</dbReference>